<proteinExistence type="predicted"/>
<dbReference type="AlphaFoldDB" id="A0A847S1F1"/>
<evidence type="ECO:0000313" key="1">
    <source>
        <dbReference type="EMBL" id="NLR67215.1"/>
    </source>
</evidence>
<name>A0A847S1F1_9BACT</name>
<protein>
    <submittedName>
        <fullName evidence="1">Uncharacterized protein</fullName>
    </submittedName>
</protein>
<gene>
    <name evidence="1" type="ORF">HGH92_23105</name>
</gene>
<dbReference type="Proteomes" id="UP000570474">
    <property type="component" value="Unassembled WGS sequence"/>
</dbReference>
<organism evidence="1 2">
    <name type="scientific">Chitinophaga varians</name>
    <dbReference type="NCBI Taxonomy" id="2202339"/>
    <lineage>
        <taxon>Bacteria</taxon>
        <taxon>Pseudomonadati</taxon>
        <taxon>Bacteroidota</taxon>
        <taxon>Chitinophagia</taxon>
        <taxon>Chitinophagales</taxon>
        <taxon>Chitinophagaceae</taxon>
        <taxon>Chitinophaga</taxon>
    </lineage>
</organism>
<reference evidence="1 2" key="1">
    <citation type="submission" date="2020-04" db="EMBL/GenBank/DDBJ databases">
        <authorList>
            <person name="Yin C."/>
        </authorList>
    </citation>
    <scope>NUCLEOTIDE SEQUENCE [LARGE SCALE GENOMIC DNA]</scope>
    <source>
        <strain evidence="1 2">Ae27</strain>
    </source>
</reference>
<accession>A0A847S1F1</accession>
<comment type="caution">
    <text evidence="1">The sequence shown here is derived from an EMBL/GenBank/DDBJ whole genome shotgun (WGS) entry which is preliminary data.</text>
</comment>
<evidence type="ECO:0000313" key="2">
    <source>
        <dbReference type="Proteomes" id="UP000570474"/>
    </source>
</evidence>
<keyword evidence="2" id="KW-1185">Reference proteome</keyword>
<dbReference type="EMBL" id="JABAIA010000002">
    <property type="protein sequence ID" value="NLR67215.1"/>
    <property type="molecule type" value="Genomic_DNA"/>
</dbReference>
<sequence length="162" mass="18212">MAIIFENESTCPLCGQVLNKEKPYFLLPPLIGNVKDPLFIFSDSGIHVECFEKSPLKETVLYHLDIYDKRLPVTALKCDVDGALITDLRKALLFGLLTSDPAEPLYHFNYTVLNIDNVNKWEKKDAFLKTASGFLQQGKWESLAGPGLLRNLVDKINQASRA</sequence>
<dbReference type="RefSeq" id="WP_168873096.1">
    <property type="nucleotide sequence ID" value="NZ_JABAIA010000002.1"/>
</dbReference>